<dbReference type="Proteomes" id="UP000661858">
    <property type="component" value="Unassembled WGS sequence"/>
</dbReference>
<dbReference type="InterPro" id="IPR006311">
    <property type="entry name" value="TAT_signal"/>
</dbReference>
<dbReference type="PROSITE" id="PS51318">
    <property type="entry name" value="TAT"/>
    <property type="match status" value="1"/>
</dbReference>
<organism evidence="1 2">
    <name type="scientific">Streptomyces actinomycinicus</name>
    <dbReference type="NCBI Taxonomy" id="1695166"/>
    <lineage>
        <taxon>Bacteria</taxon>
        <taxon>Bacillati</taxon>
        <taxon>Actinomycetota</taxon>
        <taxon>Actinomycetes</taxon>
        <taxon>Kitasatosporales</taxon>
        <taxon>Streptomycetaceae</taxon>
        <taxon>Streptomyces</taxon>
    </lineage>
</organism>
<dbReference type="EMBL" id="JAERRK010000007">
    <property type="protein sequence ID" value="MBL1083527.1"/>
    <property type="molecule type" value="Genomic_DNA"/>
</dbReference>
<comment type="caution">
    <text evidence="1">The sequence shown here is derived from an EMBL/GenBank/DDBJ whole genome shotgun (WGS) entry which is preliminary data.</text>
</comment>
<accession>A0A937EI47</accession>
<keyword evidence="2" id="KW-1185">Reference proteome</keyword>
<dbReference type="AlphaFoldDB" id="A0A937EI47"/>
<dbReference type="RefSeq" id="WP_201836204.1">
    <property type="nucleotide sequence ID" value="NZ_JAERRK010000007.1"/>
</dbReference>
<gene>
    <name evidence="1" type="ORF">JK359_16355</name>
</gene>
<protein>
    <submittedName>
        <fullName evidence="1">Uncharacterized protein</fullName>
    </submittedName>
</protein>
<sequence>MSHVPTRRTLLAAGGALAGAAALNGPFAQTASATDRRTPKAKPTVVLVHGGYQIHSAGAWNPSAL</sequence>
<evidence type="ECO:0000313" key="1">
    <source>
        <dbReference type="EMBL" id="MBL1083527.1"/>
    </source>
</evidence>
<evidence type="ECO:0000313" key="2">
    <source>
        <dbReference type="Proteomes" id="UP000661858"/>
    </source>
</evidence>
<name>A0A937EI47_9ACTN</name>
<proteinExistence type="predicted"/>
<reference evidence="1" key="1">
    <citation type="submission" date="2021-01" db="EMBL/GenBank/DDBJ databases">
        <title>WGS of actinomycetes isolated from Thailand.</title>
        <authorList>
            <person name="Thawai C."/>
        </authorList>
    </citation>
    <scope>NUCLEOTIDE SEQUENCE</scope>
    <source>
        <strain evidence="1">RCU-197</strain>
    </source>
</reference>